<comment type="caution">
    <text evidence="2">The sequence shown here is derived from an EMBL/GenBank/DDBJ whole genome shotgun (WGS) entry which is preliminary data.</text>
</comment>
<sequence length="371" mass="40009">MRLFDPADPAAPWPAVSPAERAFIAALAADTRAQVANVATRVRALATDAGQVLPVTIDDGARGDSYVATPTAAYVDYARREIELVGVPGGAALRGLVGVAGAVLRAARIDRIVNVDNWLLSTNLHGGWTGADLPAIRRLLANAFPDHLIAIRSVDAWSSPALVAAARADGWVMMPSRQVWVVDDLARDWRPRNQFGNDRRLLARSGLAVDVARSDDSGRIAELYHQLYVGKYSALNPVFTPRFVAGTMESGLIRYRVARGADGRAVAVAGLLARGGVATPPVVGYDRSVPVAAGLYRIACFLFMQEAMARGWRLHGSAGAAHFKRLRGARGVIEYWAMSVDHLSAPRRAAIRGFAALLERAIVPMMRRYGW</sequence>
<evidence type="ECO:0000313" key="3">
    <source>
        <dbReference type="Proteomes" id="UP000732399"/>
    </source>
</evidence>
<keyword evidence="3" id="KW-1185">Reference proteome</keyword>
<reference evidence="2 3" key="1">
    <citation type="submission" date="2020-03" db="EMBL/GenBank/DDBJ databases">
        <authorList>
            <person name="Wang L."/>
            <person name="He N."/>
            <person name="Li Y."/>
            <person name="Fang Y."/>
            <person name="Zhang F."/>
        </authorList>
    </citation>
    <scope>NUCLEOTIDE SEQUENCE [LARGE SCALE GENOMIC DNA]</scope>
    <source>
        <strain evidence="2 3">36D10-4-7</strain>
    </source>
</reference>
<dbReference type="InterPro" id="IPR038740">
    <property type="entry name" value="BioF2-like_GNAT_dom"/>
</dbReference>
<dbReference type="SUPFAM" id="SSF55729">
    <property type="entry name" value="Acyl-CoA N-acyltransferases (Nat)"/>
    <property type="match status" value="1"/>
</dbReference>
<accession>A0ABX1CKF3</accession>
<gene>
    <name evidence="2" type="ORF">HBH26_07700</name>
</gene>
<organism evidence="2 3">
    <name type="scientific">Sphingomonas corticis</name>
    <dbReference type="NCBI Taxonomy" id="2722791"/>
    <lineage>
        <taxon>Bacteria</taxon>
        <taxon>Pseudomonadati</taxon>
        <taxon>Pseudomonadota</taxon>
        <taxon>Alphaproteobacteria</taxon>
        <taxon>Sphingomonadales</taxon>
        <taxon>Sphingomonadaceae</taxon>
        <taxon>Sphingomonas</taxon>
    </lineage>
</organism>
<dbReference type="Pfam" id="PF13480">
    <property type="entry name" value="Acetyltransf_6"/>
    <property type="match status" value="1"/>
</dbReference>
<protein>
    <submittedName>
        <fullName evidence="2">GNAT family N-acetyltransferase</fullName>
    </submittedName>
</protein>
<proteinExistence type="predicted"/>
<dbReference type="Proteomes" id="UP000732399">
    <property type="component" value="Unassembled WGS sequence"/>
</dbReference>
<dbReference type="EMBL" id="JAAVJH010000004">
    <property type="protein sequence ID" value="NJR78465.1"/>
    <property type="molecule type" value="Genomic_DNA"/>
</dbReference>
<name>A0ABX1CKF3_9SPHN</name>
<evidence type="ECO:0000313" key="2">
    <source>
        <dbReference type="EMBL" id="NJR78465.1"/>
    </source>
</evidence>
<feature type="domain" description="BioF2-like acetyltransferase" evidence="1">
    <location>
        <begin position="196"/>
        <end position="325"/>
    </location>
</feature>
<evidence type="ECO:0000259" key="1">
    <source>
        <dbReference type="Pfam" id="PF13480"/>
    </source>
</evidence>
<dbReference type="RefSeq" id="WP_168134015.1">
    <property type="nucleotide sequence ID" value="NZ_JAAVJH010000004.1"/>
</dbReference>
<dbReference type="InterPro" id="IPR016181">
    <property type="entry name" value="Acyl_CoA_acyltransferase"/>
</dbReference>